<evidence type="ECO:0000313" key="4">
    <source>
        <dbReference type="Proteomes" id="UP001237642"/>
    </source>
</evidence>
<dbReference type="InterPro" id="IPR012677">
    <property type="entry name" value="Nucleotide-bd_a/b_plait_sf"/>
</dbReference>
<gene>
    <name evidence="3" type="ORF">POM88_035401</name>
</gene>
<name>A0AAD8HLD4_9APIA</name>
<dbReference type="Pfam" id="PF00076">
    <property type="entry name" value="RRM_1"/>
    <property type="match status" value="1"/>
</dbReference>
<keyword evidence="4" id="KW-1185">Reference proteome</keyword>
<dbReference type="GO" id="GO:0003723">
    <property type="term" value="F:RNA binding"/>
    <property type="evidence" value="ECO:0007669"/>
    <property type="project" value="UniProtKB-UniRule"/>
</dbReference>
<comment type="caution">
    <text evidence="3">The sequence shown here is derived from an EMBL/GenBank/DDBJ whole genome shotgun (WGS) entry which is preliminary data.</text>
</comment>
<dbReference type="AlphaFoldDB" id="A0AAD8HLD4"/>
<protein>
    <recommendedName>
        <fullName evidence="2">RRM domain-containing protein</fullName>
    </recommendedName>
</protein>
<dbReference type="CDD" id="cd00590">
    <property type="entry name" value="RRM_SF"/>
    <property type="match status" value="1"/>
</dbReference>
<evidence type="ECO:0000259" key="2">
    <source>
        <dbReference type="PROSITE" id="PS50102"/>
    </source>
</evidence>
<dbReference type="EMBL" id="JAUIZM010000008">
    <property type="protein sequence ID" value="KAK1369309.1"/>
    <property type="molecule type" value="Genomic_DNA"/>
</dbReference>
<keyword evidence="1" id="KW-0694">RNA-binding</keyword>
<reference evidence="3" key="1">
    <citation type="submission" date="2023-02" db="EMBL/GenBank/DDBJ databases">
        <title>Genome of toxic invasive species Heracleum sosnowskyi carries increased number of genes despite the absence of recent whole-genome duplications.</title>
        <authorList>
            <person name="Schelkunov M."/>
            <person name="Shtratnikova V."/>
            <person name="Makarenko M."/>
            <person name="Klepikova A."/>
            <person name="Omelchenko D."/>
            <person name="Novikova G."/>
            <person name="Obukhova E."/>
            <person name="Bogdanov V."/>
            <person name="Penin A."/>
            <person name="Logacheva M."/>
        </authorList>
    </citation>
    <scope>NUCLEOTIDE SEQUENCE</scope>
    <source>
        <strain evidence="3">Hsosn_3</strain>
        <tissue evidence="3">Leaf</tissue>
    </source>
</reference>
<reference evidence="3" key="2">
    <citation type="submission" date="2023-05" db="EMBL/GenBank/DDBJ databases">
        <authorList>
            <person name="Schelkunov M.I."/>
        </authorList>
    </citation>
    <scope>NUCLEOTIDE SEQUENCE</scope>
    <source>
        <strain evidence="3">Hsosn_3</strain>
        <tissue evidence="3">Leaf</tissue>
    </source>
</reference>
<dbReference type="PROSITE" id="PS50102">
    <property type="entry name" value="RRM"/>
    <property type="match status" value="1"/>
</dbReference>
<dbReference type="InterPro" id="IPR000504">
    <property type="entry name" value="RRM_dom"/>
</dbReference>
<evidence type="ECO:0000256" key="1">
    <source>
        <dbReference type="PROSITE-ProRule" id="PRU00176"/>
    </source>
</evidence>
<sequence>MARNEDKEAIRMGLNQLHYNSLQISEKASAKEIWNFFMRGGKIVDIALPRKGDKFNNMYGFVKLNIEEEAINLMFRLKDKRFKGMNLRMTLARRVNSEKLSDP</sequence>
<proteinExistence type="predicted"/>
<accession>A0AAD8HLD4</accession>
<dbReference type="InterPro" id="IPR035979">
    <property type="entry name" value="RBD_domain_sf"/>
</dbReference>
<dbReference type="Gene3D" id="3.30.70.330">
    <property type="match status" value="1"/>
</dbReference>
<dbReference type="Proteomes" id="UP001237642">
    <property type="component" value="Unassembled WGS sequence"/>
</dbReference>
<dbReference type="SUPFAM" id="SSF54928">
    <property type="entry name" value="RNA-binding domain, RBD"/>
    <property type="match status" value="1"/>
</dbReference>
<organism evidence="3 4">
    <name type="scientific">Heracleum sosnowskyi</name>
    <dbReference type="NCBI Taxonomy" id="360622"/>
    <lineage>
        <taxon>Eukaryota</taxon>
        <taxon>Viridiplantae</taxon>
        <taxon>Streptophyta</taxon>
        <taxon>Embryophyta</taxon>
        <taxon>Tracheophyta</taxon>
        <taxon>Spermatophyta</taxon>
        <taxon>Magnoliopsida</taxon>
        <taxon>eudicotyledons</taxon>
        <taxon>Gunneridae</taxon>
        <taxon>Pentapetalae</taxon>
        <taxon>asterids</taxon>
        <taxon>campanulids</taxon>
        <taxon>Apiales</taxon>
        <taxon>Apiaceae</taxon>
        <taxon>Apioideae</taxon>
        <taxon>apioid superclade</taxon>
        <taxon>Tordylieae</taxon>
        <taxon>Tordyliinae</taxon>
        <taxon>Heracleum</taxon>
    </lineage>
</organism>
<feature type="domain" description="RRM" evidence="2">
    <location>
        <begin position="15"/>
        <end position="94"/>
    </location>
</feature>
<evidence type="ECO:0000313" key="3">
    <source>
        <dbReference type="EMBL" id="KAK1369309.1"/>
    </source>
</evidence>